<evidence type="ECO:0000313" key="4">
    <source>
        <dbReference type="Proteomes" id="UP001596445"/>
    </source>
</evidence>
<keyword evidence="2" id="KW-0812">Transmembrane</keyword>
<dbReference type="Proteomes" id="UP001596445">
    <property type="component" value="Unassembled WGS sequence"/>
</dbReference>
<feature type="compositionally biased region" description="Basic and acidic residues" evidence="1">
    <location>
        <begin position="71"/>
        <end position="83"/>
    </location>
</feature>
<keyword evidence="2" id="KW-1133">Transmembrane helix</keyword>
<keyword evidence="2" id="KW-0472">Membrane</keyword>
<evidence type="ECO:0000256" key="1">
    <source>
        <dbReference type="SAM" id="MobiDB-lite"/>
    </source>
</evidence>
<keyword evidence="4" id="KW-1185">Reference proteome</keyword>
<protein>
    <submittedName>
        <fullName evidence="3">Uncharacterized protein</fullName>
    </submittedName>
</protein>
<dbReference type="RefSeq" id="WP_382185051.1">
    <property type="nucleotide sequence ID" value="NZ_JBHSZI010000001.1"/>
</dbReference>
<reference evidence="3 4" key="1">
    <citation type="journal article" date="2019" name="Int. J. Syst. Evol. Microbiol.">
        <title>The Global Catalogue of Microorganisms (GCM) 10K type strain sequencing project: providing services to taxonomists for standard genome sequencing and annotation.</title>
        <authorList>
            <consortium name="The Broad Institute Genomics Platform"/>
            <consortium name="The Broad Institute Genome Sequencing Center for Infectious Disease"/>
            <person name="Wu L."/>
            <person name="Ma J."/>
        </authorList>
    </citation>
    <scope>NUCLEOTIDE SEQUENCE [LARGE SCALE GENOMIC DNA]</scope>
    <source>
        <strain evidence="3 4">JCM 30072</strain>
    </source>
</reference>
<comment type="caution">
    <text evidence="3">The sequence shown here is derived from an EMBL/GenBank/DDBJ whole genome shotgun (WGS) entry which is preliminary data.</text>
</comment>
<evidence type="ECO:0000256" key="2">
    <source>
        <dbReference type="SAM" id="Phobius"/>
    </source>
</evidence>
<gene>
    <name evidence="3" type="ORF">ACFQQG_08385</name>
</gene>
<dbReference type="AlphaFoldDB" id="A0ABD5W178"/>
<feature type="transmembrane region" description="Helical" evidence="2">
    <location>
        <begin position="41"/>
        <end position="64"/>
    </location>
</feature>
<dbReference type="EMBL" id="JBHSZI010000001">
    <property type="protein sequence ID" value="MFC7058189.1"/>
    <property type="molecule type" value="Genomic_DNA"/>
</dbReference>
<feature type="transmembrane region" description="Helical" evidence="2">
    <location>
        <begin position="12"/>
        <end position="35"/>
    </location>
</feature>
<accession>A0ABD5W178</accession>
<name>A0ABD5W178_9EURY</name>
<sequence>MVQNSEGEPVDPVPFVVVTGMFFLVCYSFFPVYFLSLGVGLPAGLALTTSIFLALAAGAYNRLVRSFRPEVRRRSPQRFDSRKSSTTRLS</sequence>
<feature type="region of interest" description="Disordered" evidence="1">
    <location>
        <begin position="71"/>
        <end position="90"/>
    </location>
</feature>
<organism evidence="3 4">
    <name type="scientific">Halovenus salina</name>
    <dbReference type="NCBI Taxonomy" id="1510225"/>
    <lineage>
        <taxon>Archaea</taxon>
        <taxon>Methanobacteriati</taxon>
        <taxon>Methanobacteriota</taxon>
        <taxon>Stenosarchaea group</taxon>
        <taxon>Halobacteria</taxon>
        <taxon>Halobacteriales</taxon>
        <taxon>Haloarculaceae</taxon>
        <taxon>Halovenus</taxon>
    </lineage>
</organism>
<proteinExistence type="predicted"/>
<evidence type="ECO:0000313" key="3">
    <source>
        <dbReference type="EMBL" id="MFC7058189.1"/>
    </source>
</evidence>